<keyword evidence="5" id="KW-0677">Repeat</keyword>
<gene>
    <name evidence="11" type="ORF">TSOC_014551</name>
</gene>
<feature type="compositionally biased region" description="Gly residues" evidence="10">
    <location>
        <begin position="134"/>
        <end position="144"/>
    </location>
</feature>
<dbReference type="AlphaFoldDB" id="A0A2J7ZHB3"/>
<evidence type="ECO:0000313" key="12">
    <source>
        <dbReference type="Proteomes" id="UP000236333"/>
    </source>
</evidence>
<dbReference type="GO" id="GO:0098703">
    <property type="term" value="P:calcium ion import across plasma membrane"/>
    <property type="evidence" value="ECO:0007669"/>
    <property type="project" value="TreeGrafter"/>
</dbReference>
<keyword evidence="3" id="KW-1003">Cell membrane</keyword>
<keyword evidence="2" id="KW-0813">Transport</keyword>
<keyword evidence="4" id="KW-0109">Calcium transport</keyword>
<feature type="region of interest" description="Disordered" evidence="10">
    <location>
        <begin position="72"/>
        <end position="155"/>
    </location>
</feature>
<evidence type="ECO:0000256" key="3">
    <source>
        <dbReference type="ARBA" id="ARBA00022475"/>
    </source>
</evidence>
<keyword evidence="9" id="KW-0040">ANK repeat</keyword>
<proteinExistence type="predicted"/>
<name>A0A2J7ZHB3_9CHLO</name>
<dbReference type="OrthoDB" id="552669at2759"/>
<organism evidence="11 12">
    <name type="scientific">Tetrabaena socialis</name>
    <dbReference type="NCBI Taxonomy" id="47790"/>
    <lineage>
        <taxon>Eukaryota</taxon>
        <taxon>Viridiplantae</taxon>
        <taxon>Chlorophyta</taxon>
        <taxon>core chlorophytes</taxon>
        <taxon>Chlorophyceae</taxon>
        <taxon>CS clade</taxon>
        <taxon>Chlamydomonadales</taxon>
        <taxon>Tetrabaenaceae</taxon>
        <taxon>Tetrabaena</taxon>
    </lineage>
</organism>
<dbReference type="Proteomes" id="UP000236333">
    <property type="component" value="Unassembled WGS sequence"/>
</dbReference>
<evidence type="ECO:0000256" key="10">
    <source>
        <dbReference type="SAM" id="MobiDB-lite"/>
    </source>
</evidence>
<evidence type="ECO:0000256" key="5">
    <source>
        <dbReference type="ARBA" id="ARBA00022737"/>
    </source>
</evidence>
<keyword evidence="8" id="KW-0407">Ion channel</keyword>
<evidence type="ECO:0000256" key="2">
    <source>
        <dbReference type="ARBA" id="ARBA00022448"/>
    </source>
</evidence>
<dbReference type="SUPFAM" id="SSF48403">
    <property type="entry name" value="Ankyrin repeat"/>
    <property type="match status" value="1"/>
</dbReference>
<dbReference type="SMART" id="SM00248">
    <property type="entry name" value="ANK"/>
    <property type="match status" value="2"/>
</dbReference>
<feature type="non-terminal residue" evidence="11">
    <location>
        <position position="315"/>
    </location>
</feature>
<evidence type="ECO:0000256" key="4">
    <source>
        <dbReference type="ARBA" id="ARBA00022568"/>
    </source>
</evidence>
<comment type="caution">
    <text evidence="11">The sequence shown here is derived from an EMBL/GenBank/DDBJ whole genome shotgun (WGS) entry which is preliminary data.</text>
</comment>
<dbReference type="Pfam" id="PF00023">
    <property type="entry name" value="Ank"/>
    <property type="match status" value="1"/>
</dbReference>
<evidence type="ECO:0000256" key="9">
    <source>
        <dbReference type="PROSITE-ProRule" id="PRU00023"/>
    </source>
</evidence>
<comment type="subcellular location">
    <subcellularLocation>
        <location evidence="1">Cell membrane</location>
        <topology evidence="1">Multi-pass membrane protein</topology>
    </subcellularLocation>
</comment>
<keyword evidence="7" id="KW-0406">Ion transport</keyword>
<evidence type="ECO:0000256" key="8">
    <source>
        <dbReference type="ARBA" id="ARBA00023303"/>
    </source>
</evidence>
<dbReference type="PANTHER" id="PTHR10582:SF2">
    <property type="entry name" value="INACTIVE"/>
    <property type="match status" value="1"/>
</dbReference>
<evidence type="ECO:0000256" key="1">
    <source>
        <dbReference type="ARBA" id="ARBA00004651"/>
    </source>
</evidence>
<feature type="repeat" description="ANK" evidence="9">
    <location>
        <begin position="179"/>
        <end position="211"/>
    </location>
</feature>
<reference evidence="11 12" key="1">
    <citation type="journal article" date="2017" name="Mol. Biol. Evol.">
        <title>The 4-celled Tetrabaena socialis nuclear genome reveals the essential components for genetic control of cell number at the origin of multicellularity in the volvocine lineage.</title>
        <authorList>
            <person name="Featherston J."/>
            <person name="Arakaki Y."/>
            <person name="Hanschen E.R."/>
            <person name="Ferris P.J."/>
            <person name="Michod R.E."/>
            <person name="Olson B.J.S.C."/>
            <person name="Nozaki H."/>
            <person name="Durand P.M."/>
        </authorList>
    </citation>
    <scope>NUCLEOTIDE SEQUENCE [LARGE SCALE GENOMIC DNA]</scope>
    <source>
        <strain evidence="11 12">NIES-571</strain>
    </source>
</reference>
<protein>
    <submittedName>
        <fullName evidence="11">Uncharacterized protein</fullName>
    </submittedName>
</protein>
<dbReference type="InterPro" id="IPR024862">
    <property type="entry name" value="TRPV"/>
</dbReference>
<dbReference type="GO" id="GO:0005216">
    <property type="term" value="F:monoatomic ion channel activity"/>
    <property type="evidence" value="ECO:0007669"/>
    <property type="project" value="InterPro"/>
</dbReference>
<keyword evidence="3" id="KW-0472">Membrane</keyword>
<dbReference type="GO" id="GO:0005886">
    <property type="term" value="C:plasma membrane"/>
    <property type="evidence" value="ECO:0007669"/>
    <property type="project" value="UniProtKB-SubCell"/>
</dbReference>
<evidence type="ECO:0000256" key="6">
    <source>
        <dbReference type="ARBA" id="ARBA00022837"/>
    </source>
</evidence>
<dbReference type="InterPro" id="IPR002110">
    <property type="entry name" value="Ankyrin_rpt"/>
</dbReference>
<evidence type="ECO:0000313" key="11">
    <source>
        <dbReference type="EMBL" id="PNG99665.1"/>
    </source>
</evidence>
<dbReference type="InterPro" id="IPR036770">
    <property type="entry name" value="Ankyrin_rpt-contain_sf"/>
</dbReference>
<feature type="compositionally biased region" description="Gly residues" evidence="10">
    <location>
        <begin position="9"/>
        <end position="21"/>
    </location>
</feature>
<accession>A0A2J7ZHB3</accession>
<dbReference type="PANTHER" id="PTHR10582">
    <property type="entry name" value="TRANSIENT RECEPTOR POTENTIAL ION CHANNEL PROTEIN"/>
    <property type="match status" value="1"/>
</dbReference>
<evidence type="ECO:0000256" key="7">
    <source>
        <dbReference type="ARBA" id="ARBA00023065"/>
    </source>
</evidence>
<keyword evidence="6" id="KW-0106">Calcium</keyword>
<sequence length="315" mass="32129">MSGYDSVSGYGGGGGGGGAQEGGPAQPGMWGEGAQSLAAGGPGWPAGPGERLAGTEEQLKLNDSVNHFYLGLPLPPLPEDPTPHDSPAGPWGPPGGGGGLETQRTPQSAHQYRGEHTHTWSGGPTTRSAPARGGAPGSGKGGSGRASASAAGLDPYDPYDTEAAAAADPLYDGSYDDAPCYTGLTLAACLGDLDMVRALLALGADPNAVPAVATARTRVISPLAAAAERGHLAVVAELLGAGARPLAKRAGEPHRADACVREARELLHNLLSADLHPACYGCPVVKALITFKWRSLARYVLMFLLLDHLVYMALF</sequence>
<dbReference type="Gene3D" id="1.25.40.20">
    <property type="entry name" value="Ankyrin repeat-containing domain"/>
    <property type="match status" value="1"/>
</dbReference>
<feature type="region of interest" description="Disordered" evidence="10">
    <location>
        <begin position="1"/>
        <end position="51"/>
    </location>
</feature>
<dbReference type="EMBL" id="PGGS01002363">
    <property type="protein sequence ID" value="PNG99665.1"/>
    <property type="molecule type" value="Genomic_DNA"/>
</dbReference>
<keyword evidence="12" id="KW-1185">Reference proteome</keyword>
<dbReference type="PROSITE" id="PS50088">
    <property type="entry name" value="ANK_REPEAT"/>
    <property type="match status" value="1"/>
</dbReference>